<reference evidence="2" key="2">
    <citation type="submission" date="2016-06" db="EMBL/GenBank/DDBJ databases">
        <title>The genome of a short-lived fish provides insights into sex chromosome evolution and the genetic control of aging.</title>
        <authorList>
            <person name="Reichwald K."/>
            <person name="Felder M."/>
            <person name="Petzold A."/>
            <person name="Koch P."/>
            <person name="Groth M."/>
            <person name="Platzer M."/>
        </authorList>
    </citation>
    <scope>NUCLEOTIDE SEQUENCE</scope>
    <source>
        <tissue evidence="2">Brain</tissue>
    </source>
</reference>
<name>A0A1A7WUS4_9TELE</name>
<proteinExistence type="predicted"/>
<feature type="transmembrane region" description="Helical" evidence="1">
    <location>
        <begin position="161"/>
        <end position="184"/>
    </location>
</feature>
<protein>
    <submittedName>
        <fullName evidence="2">Uncharacterized protein</fullName>
    </submittedName>
</protein>
<keyword evidence="1" id="KW-1133">Transmembrane helix</keyword>
<keyword evidence="1" id="KW-0472">Membrane</keyword>
<sequence length="186" mass="21072">MTEKQKDYQSVDDVSGQQRPVLGSKFFPVLAGKTNGAHQNLVNELKSHGQVEVDKDADADYLMVFCPIASRVETDINEALSKVLPNKDIILVVMHHTFDPDRVVAESRRLVHNSNVILTVDYLFHNEKLLQSNRNDISWREITKALGIPYSEISWFKKYQWYIVAVIAVAAGLCATLLSIELVFKK</sequence>
<dbReference type="EMBL" id="HADW01008292">
    <property type="protein sequence ID" value="SBP09692.1"/>
    <property type="molecule type" value="Transcribed_RNA"/>
</dbReference>
<dbReference type="AlphaFoldDB" id="A0A1A7WUS4"/>
<reference evidence="2" key="1">
    <citation type="submission" date="2016-05" db="EMBL/GenBank/DDBJ databases">
        <authorList>
            <person name="Lavstsen T."/>
            <person name="Jespersen J.S."/>
        </authorList>
    </citation>
    <scope>NUCLEOTIDE SEQUENCE</scope>
    <source>
        <tissue evidence="2">Brain</tissue>
    </source>
</reference>
<keyword evidence="1" id="KW-0812">Transmembrane</keyword>
<organism evidence="2">
    <name type="scientific">Iconisemion striatum</name>
    <dbReference type="NCBI Taxonomy" id="60296"/>
    <lineage>
        <taxon>Eukaryota</taxon>
        <taxon>Metazoa</taxon>
        <taxon>Chordata</taxon>
        <taxon>Craniata</taxon>
        <taxon>Vertebrata</taxon>
        <taxon>Euteleostomi</taxon>
        <taxon>Actinopterygii</taxon>
        <taxon>Neopterygii</taxon>
        <taxon>Teleostei</taxon>
        <taxon>Neoteleostei</taxon>
        <taxon>Acanthomorphata</taxon>
        <taxon>Ovalentaria</taxon>
        <taxon>Atherinomorphae</taxon>
        <taxon>Cyprinodontiformes</taxon>
        <taxon>Nothobranchiidae</taxon>
        <taxon>Iconisemion</taxon>
    </lineage>
</organism>
<accession>A0A1A7WUS4</accession>
<dbReference type="PANTHER" id="PTHR34488">
    <property type="entry name" value="SI:CH211-245H14.1-RELATED"/>
    <property type="match status" value="1"/>
</dbReference>
<evidence type="ECO:0000313" key="2">
    <source>
        <dbReference type="EMBL" id="SBP09692.1"/>
    </source>
</evidence>
<dbReference type="PANTHER" id="PTHR34488:SF1">
    <property type="entry name" value="SI:CH211-245H14.1-RELATED"/>
    <property type="match status" value="1"/>
</dbReference>
<gene>
    <name evidence="2" type="primary">Nfu_g_1_019012</name>
</gene>
<evidence type="ECO:0000256" key="1">
    <source>
        <dbReference type="SAM" id="Phobius"/>
    </source>
</evidence>